<dbReference type="OrthoDB" id="4002035at2"/>
<evidence type="ECO:0000313" key="1">
    <source>
        <dbReference type="EMBL" id="SCF27807.1"/>
    </source>
</evidence>
<evidence type="ECO:0000313" key="2">
    <source>
        <dbReference type="Proteomes" id="UP000199504"/>
    </source>
</evidence>
<proteinExistence type="predicted"/>
<dbReference type="EMBL" id="FMCX01000005">
    <property type="protein sequence ID" value="SCF27807.1"/>
    <property type="molecule type" value="Genomic_DNA"/>
</dbReference>
<dbReference type="RefSeq" id="WP_091609754.1">
    <property type="nucleotide sequence ID" value="NZ_FMCX01000005.1"/>
</dbReference>
<gene>
    <name evidence="1" type="ORF">GA0070564_10560</name>
</gene>
<accession>A0A1C4Z4J5</accession>
<sequence>MRFAPAQLHLDCASLVEGDQRERADARDALVATAAQLITEQGYVIFRLGRLRLDGEESRRLAVELSEALRVALVRRGAPSAMRLEQDKEQQTYVPEGFGSRTLLPHHDGQHCSYLTPSTADDPDWAPAGRQFGDRGYTTTPAHKMYQGVFLADPGDGLSATTYYDWLDLLGTVHRERAATEEAGDARSLARWLGGNLRAALARQPEHGCAYPSIGAMLGLGEPMWHGLSFHHAEAPLTDGERARYPLAGPLARRCACGGCVGDTARLFCHQLLTATGRTWGEGRGRWEVLAPSERYDLLFGHNLTMLHGGLAGGAGRVIGPFCLVVDEPVGPEYERWLAAAWRRSLPAPR</sequence>
<protein>
    <submittedName>
        <fullName evidence="1">Uncharacterized protein</fullName>
    </submittedName>
</protein>
<reference evidence="2" key="1">
    <citation type="submission" date="2016-06" db="EMBL/GenBank/DDBJ databases">
        <authorList>
            <person name="Varghese N."/>
            <person name="Submissions Spin"/>
        </authorList>
    </citation>
    <scope>NUCLEOTIDE SEQUENCE [LARGE SCALE GENOMIC DNA]</scope>
    <source>
        <strain evidence="2">DSM 44830</strain>
    </source>
</reference>
<organism evidence="1 2">
    <name type="scientific">Micromonospora mirobrigensis</name>
    <dbReference type="NCBI Taxonomy" id="262898"/>
    <lineage>
        <taxon>Bacteria</taxon>
        <taxon>Bacillati</taxon>
        <taxon>Actinomycetota</taxon>
        <taxon>Actinomycetes</taxon>
        <taxon>Micromonosporales</taxon>
        <taxon>Micromonosporaceae</taxon>
        <taxon>Micromonospora</taxon>
    </lineage>
</organism>
<dbReference type="STRING" id="262898.GA0070564_10560"/>
<keyword evidence="2" id="KW-1185">Reference proteome</keyword>
<dbReference type="AlphaFoldDB" id="A0A1C4Z4J5"/>
<name>A0A1C4Z4J5_9ACTN</name>
<dbReference type="Proteomes" id="UP000199504">
    <property type="component" value="Unassembled WGS sequence"/>
</dbReference>